<feature type="coiled-coil region" evidence="1">
    <location>
        <begin position="217"/>
        <end position="262"/>
    </location>
</feature>
<keyword evidence="3" id="KW-1185">Reference proteome</keyword>
<evidence type="ECO:0000256" key="1">
    <source>
        <dbReference type="SAM" id="Coils"/>
    </source>
</evidence>
<dbReference type="AlphaFoldDB" id="A0AAD9DCZ0"/>
<proteinExistence type="predicted"/>
<comment type="caution">
    <text evidence="2">The sequence shown here is derived from an EMBL/GenBank/DDBJ whole genome shotgun (WGS) entry which is preliminary data.</text>
</comment>
<reference evidence="2" key="1">
    <citation type="submission" date="2023-06" db="EMBL/GenBank/DDBJ databases">
        <title>Survivors Of The Sea: Transcriptome response of Skeletonema marinoi to long-term dormancy.</title>
        <authorList>
            <person name="Pinder M.I.M."/>
            <person name="Kourtchenko O."/>
            <person name="Robertson E.K."/>
            <person name="Larsson T."/>
            <person name="Maumus F."/>
            <person name="Osuna-Cruz C.M."/>
            <person name="Vancaester E."/>
            <person name="Stenow R."/>
            <person name="Vandepoele K."/>
            <person name="Ploug H."/>
            <person name="Bruchert V."/>
            <person name="Godhe A."/>
            <person name="Topel M."/>
        </authorList>
    </citation>
    <scope>NUCLEOTIDE SEQUENCE</scope>
    <source>
        <strain evidence="2">R05AC</strain>
    </source>
</reference>
<evidence type="ECO:0000313" key="2">
    <source>
        <dbReference type="EMBL" id="KAK1741180.1"/>
    </source>
</evidence>
<dbReference type="EMBL" id="JATAAI010000014">
    <property type="protein sequence ID" value="KAK1741180.1"/>
    <property type="molecule type" value="Genomic_DNA"/>
</dbReference>
<organism evidence="2 3">
    <name type="scientific">Skeletonema marinoi</name>
    <dbReference type="NCBI Taxonomy" id="267567"/>
    <lineage>
        <taxon>Eukaryota</taxon>
        <taxon>Sar</taxon>
        <taxon>Stramenopiles</taxon>
        <taxon>Ochrophyta</taxon>
        <taxon>Bacillariophyta</taxon>
        <taxon>Coscinodiscophyceae</taxon>
        <taxon>Thalassiosirophycidae</taxon>
        <taxon>Thalassiosirales</taxon>
        <taxon>Skeletonemataceae</taxon>
        <taxon>Skeletonema</taxon>
        <taxon>Skeletonema marinoi-dohrnii complex</taxon>
    </lineage>
</organism>
<evidence type="ECO:0000313" key="3">
    <source>
        <dbReference type="Proteomes" id="UP001224775"/>
    </source>
</evidence>
<sequence length="751" mass="83977">MKKPGNPMRQYMLAAGCDVVCIAKYLHDMKAGGTEYRVLFERLSEIGFGVINKAAFIDALTRPDVAEAEFNQETSKAKQQSILRLQPIIEAIEETSEDSSDSLQSAEVEQLMASHEEELICLRSELEASFAQVLAKNVKELTSSHTAEIERVRAEAEEERKSAVKAISDHAAQKADTMAMTNSSQSKQVEQQYILTLQPKLVAKKQTGEDSSKSLQSEEVEQLKVSHKEELIRLRSELDKKVEELTAELDRVRAEAEEERKSAVKAVSDQSKDPREIKAAALKNTKERFTIDTDAFVSLIHAIDNSEDKLVAATNLPIIRLMQILVDLSFKKHEDLHQNLQHVAIHFFSVLGLLPRLNKVFGAFIRAKATKEATQMESAVELSSGVGSILSYCEKKSSEAEAGQDQSLVLPDRVFAIKEAIYRAEYSSNDDEIKETVYRSRHEDDDTAVVSNNEVTEDDFRCFINDAVKDSTVRKHLSMGNQTNNLITHVLNCLLVVDLLSRISILGTFQYLPKASNLIDSAKEFAQRANPDVSFDEDMKATEFLFTYVSPALALGDEDLLKEAWRVACTIFVSLNKIASVGPTASADAKANDPRKKQIITMLREVECRTINGDVDENADVFWSGIGNIYSDRRLRAIRTFASLFLRSPIQMSLPPGFFAEFGFTRSFLRLPASLVAKWSTFVTPNFLSDCSDTMPAKYRKKFDDIITKQVQASEDTGERTLFIQGNEQRNSLKLLLDAHDALVSGSRIEA</sequence>
<dbReference type="Proteomes" id="UP001224775">
    <property type="component" value="Unassembled WGS sequence"/>
</dbReference>
<accession>A0AAD9DCZ0</accession>
<name>A0AAD9DCZ0_9STRA</name>
<protein>
    <submittedName>
        <fullName evidence="2">Uncharacterized protein</fullName>
    </submittedName>
</protein>
<gene>
    <name evidence="2" type="ORF">QTG54_008432</name>
</gene>
<feature type="coiled-coil region" evidence="1">
    <location>
        <begin position="89"/>
        <end position="125"/>
    </location>
</feature>
<keyword evidence="1" id="KW-0175">Coiled coil</keyword>